<dbReference type="PANTHER" id="PTHR44329:SF298">
    <property type="entry name" value="MIXED LINEAGE KINASE DOMAIN-LIKE PROTEIN"/>
    <property type="match status" value="1"/>
</dbReference>
<keyword evidence="1" id="KW-0547">Nucleotide-binding</keyword>
<keyword evidence="5" id="KW-1185">Reference proteome</keyword>
<evidence type="ECO:0000256" key="1">
    <source>
        <dbReference type="ARBA" id="ARBA00022741"/>
    </source>
</evidence>
<dbReference type="GO" id="GO:0004713">
    <property type="term" value="F:protein tyrosine kinase activity"/>
    <property type="evidence" value="ECO:0007669"/>
    <property type="project" value="InterPro"/>
</dbReference>
<protein>
    <submittedName>
        <fullName evidence="4">5255_t:CDS:1</fullName>
    </submittedName>
</protein>
<accession>A0A9N8ZHG6</accession>
<dbReference type="InterPro" id="IPR020635">
    <property type="entry name" value="Tyr_kinase_cat_dom"/>
</dbReference>
<dbReference type="SMART" id="SM00219">
    <property type="entry name" value="TyrKc"/>
    <property type="match status" value="1"/>
</dbReference>
<feature type="domain" description="Protein kinase" evidence="3">
    <location>
        <begin position="1"/>
        <end position="341"/>
    </location>
</feature>
<dbReference type="InterPro" id="IPR000719">
    <property type="entry name" value="Prot_kinase_dom"/>
</dbReference>
<dbReference type="GO" id="GO:0005524">
    <property type="term" value="F:ATP binding"/>
    <property type="evidence" value="ECO:0007669"/>
    <property type="project" value="UniProtKB-KW"/>
</dbReference>
<dbReference type="InterPro" id="IPR001245">
    <property type="entry name" value="Ser-Thr/Tyr_kinase_cat_dom"/>
</dbReference>
<dbReference type="Proteomes" id="UP000789706">
    <property type="component" value="Unassembled WGS sequence"/>
</dbReference>
<sequence>MSFSDLTRIAEDPNILKLIMKYHSTEKCYLVLQYAKDDTLRTYLQNNFEDLDWKTKINMAQDITNGLCYMHEENIVHRDLISSGRPPDLEITSIVMYGKRETPINGIPEGYIKIYSNAWKDNPEQRPTIEEIRDSLIKDIQLENIYNSSNENNQHIQIEEPTLSLNSYDQNWLNNELKKYGYNFFENFEEISESIHNATLMNGKMEVTLKSIAVNSMELFVNEYSDPMILEVEGKFSRTKESGIYSVGILLWEISSGKIPYDSYCWNQDPNQRPNIEKVIQDLEHVETLDGLIDESMRGHVGNISDENFDPLFSLIDRIEVAEHSTKSLRRKKQENAEKFSDEKYYRAWVIFTNVLKNIKDFAEDVTQLSMFRKYLNANAVKEAYDKNIEEFDAVCKDLQFSFL</sequence>
<evidence type="ECO:0000313" key="5">
    <source>
        <dbReference type="Proteomes" id="UP000789706"/>
    </source>
</evidence>
<keyword evidence="2" id="KW-0067">ATP-binding</keyword>
<evidence type="ECO:0000313" key="4">
    <source>
        <dbReference type="EMBL" id="CAG8495947.1"/>
    </source>
</evidence>
<dbReference type="InterPro" id="IPR036537">
    <property type="entry name" value="Adaptor_Cbl_N_dom_sf"/>
</dbReference>
<name>A0A9N8ZHG6_9GLOM</name>
<proteinExistence type="predicted"/>
<dbReference type="GO" id="GO:0004674">
    <property type="term" value="F:protein serine/threonine kinase activity"/>
    <property type="evidence" value="ECO:0007669"/>
    <property type="project" value="TreeGrafter"/>
</dbReference>
<reference evidence="4" key="1">
    <citation type="submission" date="2021-06" db="EMBL/GenBank/DDBJ databases">
        <authorList>
            <person name="Kallberg Y."/>
            <person name="Tangrot J."/>
            <person name="Rosling A."/>
        </authorList>
    </citation>
    <scope>NUCLEOTIDE SEQUENCE</scope>
    <source>
        <strain evidence="4">AZ414A</strain>
    </source>
</reference>
<evidence type="ECO:0000256" key="2">
    <source>
        <dbReference type="ARBA" id="ARBA00022840"/>
    </source>
</evidence>
<dbReference type="Gene3D" id="1.20.930.20">
    <property type="entry name" value="Adaptor protein Cbl, N-terminal domain"/>
    <property type="match status" value="1"/>
</dbReference>
<dbReference type="EMBL" id="CAJVPK010000335">
    <property type="protein sequence ID" value="CAG8495947.1"/>
    <property type="molecule type" value="Genomic_DNA"/>
</dbReference>
<dbReference type="PANTHER" id="PTHR44329">
    <property type="entry name" value="SERINE/THREONINE-PROTEIN KINASE TNNI3K-RELATED"/>
    <property type="match status" value="1"/>
</dbReference>
<dbReference type="CDD" id="cd21037">
    <property type="entry name" value="MLKL_NTD"/>
    <property type="match status" value="1"/>
</dbReference>
<organism evidence="4 5">
    <name type="scientific">Diversispora eburnea</name>
    <dbReference type="NCBI Taxonomy" id="1213867"/>
    <lineage>
        <taxon>Eukaryota</taxon>
        <taxon>Fungi</taxon>
        <taxon>Fungi incertae sedis</taxon>
        <taxon>Mucoromycota</taxon>
        <taxon>Glomeromycotina</taxon>
        <taxon>Glomeromycetes</taxon>
        <taxon>Diversisporales</taxon>
        <taxon>Diversisporaceae</taxon>
        <taxon>Diversispora</taxon>
    </lineage>
</organism>
<comment type="caution">
    <text evidence="4">The sequence shown here is derived from an EMBL/GenBank/DDBJ whole genome shotgun (WGS) entry which is preliminary data.</text>
</comment>
<evidence type="ECO:0000259" key="3">
    <source>
        <dbReference type="PROSITE" id="PS50011"/>
    </source>
</evidence>
<dbReference type="InterPro" id="IPR011009">
    <property type="entry name" value="Kinase-like_dom_sf"/>
</dbReference>
<dbReference type="InterPro" id="IPR059179">
    <property type="entry name" value="MLKL-like_MCAfunc"/>
</dbReference>
<dbReference type="OrthoDB" id="10261027at2759"/>
<dbReference type="SUPFAM" id="SSF56112">
    <property type="entry name" value="Protein kinase-like (PK-like)"/>
    <property type="match status" value="2"/>
</dbReference>
<dbReference type="InterPro" id="IPR051681">
    <property type="entry name" value="Ser/Thr_Kinases-Pseudokinases"/>
</dbReference>
<gene>
    <name evidence="4" type="ORF">DEBURN_LOCUS4420</name>
</gene>
<dbReference type="PROSITE" id="PS50011">
    <property type="entry name" value="PROTEIN_KINASE_DOM"/>
    <property type="match status" value="1"/>
</dbReference>
<dbReference type="AlphaFoldDB" id="A0A9N8ZHG6"/>
<dbReference type="GO" id="GO:0007166">
    <property type="term" value="P:cell surface receptor signaling pathway"/>
    <property type="evidence" value="ECO:0007669"/>
    <property type="project" value="InterPro"/>
</dbReference>
<dbReference type="Gene3D" id="1.10.510.10">
    <property type="entry name" value="Transferase(Phosphotransferase) domain 1"/>
    <property type="match status" value="2"/>
</dbReference>
<dbReference type="Pfam" id="PF07714">
    <property type="entry name" value="PK_Tyr_Ser-Thr"/>
    <property type="match status" value="1"/>
</dbReference>